<evidence type="ECO:0000313" key="2">
    <source>
        <dbReference type="EMBL" id="GCC18590.1"/>
    </source>
</evidence>
<evidence type="ECO:0000256" key="1">
    <source>
        <dbReference type="SAM" id="MobiDB-lite"/>
    </source>
</evidence>
<evidence type="ECO:0000313" key="3">
    <source>
        <dbReference type="Proteomes" id="UP000287033"/>
    </source>
</evidence>
<feature type="region of interest" description="Disordered" evidence="1">
    <location>
        <begin position="22"/>
        <end position="51"/>
    </location>
</feature>
<keyword evidence="3" id="KW-1185">Reference proteome</keyword>
<accession>A0A401RKC9</accession>
<gene>
    <name evidence="2" type="ORF">chiPu_0021688</name>
</gene>
<organism evidence="2 3">
    <name type="scientific">Chiloscyllium punctatum</name>
    <name type="common">Brownbanded bambooshark</name>
    <name type="synonym">Hemiscyllium punctatum</name>
    <dbReference type="NCBI Taxonomy" id="137246"/>
    <lineage>
        <taxon>Eukaryota</taxon>
        <taxon>Metazoa</taxon>
        <taxon>Chordata</taxon>
        <taxon>Craniata</taxon>
        <taxon>Vertebrata</taxon>
        <taxon>Chondrichthyes</taxon>
        <taxon>Elasmobranchii</taxon>
        <taxon>Galeomorphii</taxon>
        <taxon>Galeoidea</taxon>
        <taxon>Orectolobiformes</taxon>
        <taxon>Hemiscylliidae</taxon>
        <taxon>Chiloscyllium</taxon>
    </lineage>
</organism>
<sequence>MGQWVVFEAGRPCRSFVIFGECNPSESVGERPRTQGQTQTEGESEQSRAEPTVRGWLECLEWLCVWERQLKGRPENSVNQLLFSSSPRSWEQVSEV</sequence>
<proteinExistence type="predicted"/>
<dbReference type="EMBL" id="BEZZ01004517">
    <property type="protein sequence ID" value="GCC18590.1"/>
    <property type="molecule type" value="Genomic_DNA"/>
</dbReference>
<dbReference type="AlphaFoldDB" id="A0A401RKC9"/>
<protein>
    <submittedName>
        <fullName evidence="2">Uncharacterized protein</fullName>
    </submittedName>
</protein>
<name>A0A401RKC9_CHIPU</name>
<comment type="caution">
    <text evidence="2">The sequence shown here is derived from an EMBL/GenBank/DDBJ whole genome shotgun (WGS) entry which is preliminary data.</text>
</comment>
<dbReference type="Proteomes" id="UP000287033">
    <property type="component" value="Unassembled WGS sequence"/>
</dbReference>
<reference evidence="2 3" key="1">
    <citation type="journal article" date="2018" name="Nat. Ecol. Evol.">
        <title>Shark genomes provide insights into elasmobranch evolution and the origin of vertebrates.</title>
        <authorList>
            <person name="Hara Y"/>
            <person name="Yamaguchi K"/>
            <person name="Onimaru K"/>
            <person name="Kadota M"/>
            <person name="Koyanagi M"/>
            <person name="Keeley SD"/>
            <person name="Tatsumi K"/>
            <person name="Tanaka K"/>
            <person name="Motone F"/>
            <person name="Kageyama Y"/>
            <person name="Nozu R"/>
            <person name="Adachi N"/>
            <person name="Nishimura O"/>
            <person name="Nakagawa R"/>
            <person name="Tanegashima C"/>
            <person name="Kiyatake I"/>
            <person name="Matsumoto R"/>
            <person name="Murakumo K"/>
            <person name="Nishida K"/>
            <person name="Terakita A"/>
            <person name="Kuratani S"/>
            <person name="Sato K"/>
            <person name="Hyodo S Kuraku.S."/>
        </authorList>
    </citation>
    <scope>NUCLEOTIDE SEQUENCE [LARGE SCALE GENOMIC DNA]</scope>
</reference>